<dbReference type="InterPro" id="IPR016181">
    <property type="entry name" value="Acyl_CoA_acyltransferase"/>
</dbReference>
<evidence type="ECO:0000256" key="1">
    <source>
        <dbReference type="ARBA" id="ARBA00022679"/>
    </source>
</evidence>
<dbReference type="SUPFAM" id="SSF55729">
    <property type="entry name" value="Acyl-CoA N-acyltransferases (Nat)"/>
    <property type="match status" value="1"/>
</dbReference>
<dbReference type="InterPro" id="IPR000182">
    <property type="entry name" value="GNAT_dom"/>
</dbReference>
<dbReference type="GO" id="GO:0016747">
    <property type="term" value="F:acyltransferase activity, transferring groups other than amino-acyl groups"/>
    <property type="evidence" value="ECO:0007669"/>
    <property type="project" value="InterPro"/>
</dbReference>
<keyword evidence="5" id="KW-1185">Reference proteome</keyword>
<keyword evidence="2" id="KW-0012">Acyltransferase</keyword>
<dbReference type="Proteomes" id="UP000799441">
    <property type="component" value="Unassembled WGS sequence"/>
</dbReference>
<dbReference type="PROSITE" id="PS51186">
    <property type="entry name" value="GNAT"/>
    <property type="match status" value="1"/>
</dbReference>
<dbReference type="AlphaFoldDB" id="A0A9P4UNY0"/>
<organism evidence="4 5">
    <name type="scientific">Polychaeton citri CBS 116435</name>
    <dbReference type="NCBI Taxonomy" id="1314669"/>
    <lineage>
        <taxon>Eukaryota</taxon>
        <taxon>Fungi</taxon>
        <taxon>Dikarya</taxon>
        <taxon>Ascomycota</taxon>
        <taxon>Pezizomycotina</taxon>
        <taxon>Dothideomycetes</taxon>
        <taxon>Dothideomycetidae</taxon>
        <taxon>Capnodiales</taxon>
        <taxon>Capnodiaceae</taxon>
        <taxon>Polychaeton</taxon>
    </lineage>
</organism>
<dbReference type="Pfam" id="PF00583">
    <property type="entry name" value="Acetyltransf_1"/>
    <property type="match status" value="1"/>
</dbReference>
<keyword evidence="1" id="KW-0808">Transferase</keyword>
<dbReference type="PANTHER" id="PTHR43800:SF1">
    <property type="entry name" value="PEPTIDYL-LYSINE N-ACETYLTRANSFERASE YJAB"/>
    <property type="match status" value="1"/>
</dbReference>
<evidence type="ECO:0000256" key="2">
    <source>
        <dbReference type="ARBA" id="ARBA00023315"/>
    </source>
</evidence>
<name>A0A9P4UNY0_9PEZI</name>
<protein>
    <recommendedName>
        <fullName evidence="3">N-acetyltransferase domain-containing protein</fullName>
    </recommendedName>
</protein>
<sequence>MGSVNPQFRVDIATSDDIPQICTIERSATTRYGQIPALAHLVDGTALAESTVQSWLDEGCIFLAKDILKQNEAVGFAACHPKDSRPYLAEISVSSDYHRQGVGGLLLQVVKDYGRREAASKGESARITLTTYPDVLWTGPWYSKFGFVEVEAEELGPEHVAKMVTDEETRDLVQPGYRRCCMIWEEIS</sequence>
<accession>A0A9P4UNY0</accession>
<comment type="caution">
    <text evidence="4">The sequence shown here is derived from an EMBL/GenBank/DDBJ whole genome shotgun (WGS) entry which is preliminary data.</text>
</comment>
<feature type="domain" description="N-acetyltransferase" evidence="3">
    <location>
        <begin position="8"/>
        <end position="171"/>
    </location>
</feature>
<dbReference type="PANTHER" id="PTHR43800">
    <property type="entry name" value="PEPTIDYL-LYSINE N-ACETYLTRANSFERASE YJAB"/>
    <property type="match status" value="1"/>
</dbReference>
<evidence type="ECO:0000313" key="5">
    <source>
        <dbReference type="Proteomes" id="UP000799441"/>
    </source>
</evidence>
<evidence type="ECO:0000313" key="4">
    <source>
        <dbReference type="EMBL" id="KAF2721184.1"/>
    </source>
</evidence>
<evidence type="ECO:0000259" key="3">
    <source>
        <dbReference type="PROSITE" id="PS51186"/>
    </source>
</evidence>
<gene>
    <name evidence="4" type="ORF">K431DRAFT_285021</name>
</gene>
<dbReference type="Gene3D" id="3.40.630.30">
    <property type="match status" value="1"/>
</dbReference>
<reference evidence="4" key="1">
    <citation type="journal article" date="2020" name="Stud. Mycol.">
        <title>101 Dothideomycetes genomes: a test case for predicting lifestyles and emergence of pathogens.</title>
        <authorList>
            <person name="Haridas S."/>
            <person name="Albert R."/>
            <person name="Binder M."/>
            <person name="Bloem J."/>
            <person name="Labutti K."/>
            <person name="Salamov A."/>
            <person name="Andreopoulos B."/>
            <person name="Baker S."/>
            <person name="Barry K."/>
            <person name="Bills G."/>
            <person name="Bluhm B."/>
            <person name="Cannon C."/>
            <person name="Castanera R."/>
            <person name="Culley D."/>
            <person name="Daum C."/>
            <person name="Ezra D."/>
            <person name="Gonzalez J."/>
            <person name="Henrissat B."/>
            <person name="Kuo A."/>
            <person name="Liang C."/>
            <person name="Lipzen A."/>
            <person name="Lutzoni F."/>
            <person name="Magnuson J."/>
            <person name="Mondo S."/>
            <person name="Nolan M."/>
            <person name="Ohm R."/>
            <person name="Pangilinan J."/>
            <person name="Park H.-J."/>
            <person name="Ramirez L."/>
            <person name="Alfaro M."/>
            <person name="Sun H."/>
            <person name="Tritt A."/>
            <person name="Yoshinaga Y."/>
            <person name="Zwiers L.-H."/>
            <person name="Turgeon B."/>
            <person name="Goodwin S."/>
            <person name="Spatafora J."/>
            <person name="Crous P."/>
            <person name="Grigoriev I."/>
        </authorList>
    </citation>
    <scope>NUCLEOTIDE SEQUENCE</scope>
    <source>
        <strain evidence="4">CBS 116435</strain>
    </source>
</reference>
<dbReference type="EMBL" id="MU003792">
    <property type="protein sequence ID" value="KAF2721184.1"/>
    <property type="molecule type" value="Genomic_DNA"/>
</dbReference>
<dbReference type="OrthoDB" id="2744543at2759"/>
<dbReference type="CDD" id="cd04301">
    <property type="entry name" value="NAT_SF"/>
    <property type="match status" value="1"/>
</dbReference>
<proteinExistence type="predicted"/>